<dbReference type="HOGENOM" id="CLU_000445_50_4_1"/>
<dbReference type="FunFam" id="1.10.287.130:FF:000048">
    <property type="entry name" value="Sensor histidine kinase/response regulator"/>
    <property type="match status" value="1"/>
</dbReference>
<keyword evidence="3" id="KW-0716">Sensory transduction</keyword>
<feature type="compositionally biased region" description="Polar residues" evidence="12">
    <location>
        <begin position="53"/>
        <end position="62"/>
    </location>
</feature>
<dbReference type="Pfam" id="PF02518">
    <property type="entry name" value="HATPase_c"/>
    <property type="match status" value="1"/>
</dbReference>
<feature type="compositionally biased region" description="Low complexity" evidence="12">
    <location>
        <begin position="135"/>
        <end position="146"/>
    </location>
</feature>
<evidence type="ECO:0000256" key="4">
    <source>
        <dbReference type="ARBA" id="ARBA00022679"/>
    </source>
</evidence>
<keyword evidence="9" id="KW-0902">Two-component regulatory system</keyword>
<dbReference type="RefSeq" id="XP_016638641.1">
    <property type="nucleotide sequence ID" value="XM_016784424.1"/>
</dbReference>
<dbReference type="InterPro" id="IPR036097">
    <property type="entry name" value="HisK_dim/P_sf"/>
</dbReference>
<dbReference type="PANTHER" id="PTHR43065:SF10">
    <property type="entry name" value="PEROXIDE STRESS-ACTIVATED HISTIDINE KINASE MAK3"/>
    <property type="match status" value="1"/>
</dbReference>
<feature type="compositionally biased region" description="Basic and acidic residues" evidence="12">
    <location>
        <begin position="1170"/>
        <end position="1183"/>
    </location>
</feature>
<dbReference type="CDD" id="cd17546">
    <property type="entry name" value="REC_hyHK_CKI1_RcsC-like"/>
    <property type="match status" value="1"/>
</dbReference>
<dbReference type="Gene3D" id="3.40.50.2300">
    <property type="match status" value="1"/>
</dbReference>
<keyword evidence="2 11" id="KW-0597">Phosphoprotein</keyword>
<dbReference type="PANTHER" id="PTHR43065">
    <property type="entry name" value="SENSOR HISTIDINE KINASE"/>
    <property type="match status" value="1"/>
</dbReference>
<evidence type="ECO:0000256" key="11">
    <source>
        <dbReference type="PROSITE-ProRule" id="PRU00169"/>
    </source>
</evidence>
<dbReference type="SUPFAM" id="SSF55785">
    <property type="entry name" value="PYP-like sensor domain (PAS domain)"/>
    <property type="match status" value="1"/>
</dbReference>
<dbReference type="InterPro" id="IPR001789">
    <property type="entry name" value="Sig_transdc_resp-reg_receiver"/>
</dbReference>
<dbReference type="GeneID" id="27720130"/>
<dbReference type="PRINTS" id="PR01033">
    <property type="entry name" value="PHYTOCHROME"/>
</dbReference>
<evidence type="ECO:0000256" key="9">
    <source>
        <dbReference type="ARBA" id="ARBA00023012"/>
    </source>
</evidence>
<evidence type="ECO:0000256" key="3">
    <source>
        <dbReference type="ARBA" id="ARBA00022606"/>
    </source>
</evidence>
<dbReference type="SMART" id="SM00387">
    <property type="entry name" value="HATPase_c"/>
    <property type="match status" value="1"/>
</dbReference>
<dbReference type="InterPro" id="IPR003018">
    <property type="entry name" value="GAF"/>
</dbReference>
<keyword evidence="5" id="KW-0547">Nucleotide-binding</keyword>
<dbReference type="SUPFAM" id="SSF47384">
    <property type="entry name" value="Homodimeric domain of signal transducing histidine kinase"/>
    <property type="match status" value="1"/>
</dbReference>
<dbReference type="OrthoDB" id="2015534at2759"/>
<dbReference type="Gene3D" id="3.30.450.270">
    <property type="match status" value="1"/>
</dbReference>
<dbReference type="Pfam" id="PF08446">
    <property type="entry name" value="PAS_2"/>
    <property type="match status" value="1"/>
</dbReference>
<dbReference type="Pfam" id="PF00512">
    <property type="entry name" value="HisKA"/>
    <property type="match status" value="1"/>
</dbReference>
<dbReference type="OMA" id="WVMKPIN"/>
<feature type="domain" description="Phytochrome chromophore attachment site" evidence="13">
    <location>
        <begin position="441"/>
        <end position="603"/>
    </location>
</feature>
<dbReference type="InterPro" id="IPR035965">
    <property type="entry name" value="PAS-like_dom_sf"/>
</dbReference>
<organism evidence="16 17">
    <name type="scientific">Pseudallescheria apiosperma</name>
    <name type="common">Scedosporium apiospermum</name>
    <dbReference type="NCBI Taxonomy" id="563466"/>
    <lineage>
        <taxon>Eukaryota</taxon>
        <taxon>Fungi</taxon>
        <taxon>Dikarya</taxon>
        <taxon>Ascomycota</taxon>
        <taxon>Pezizomycotina</taxon>
        <taxon>Sordariomycetes</taxon>
        <taxon>Hypocreomycetidae</taxon>
        <taxon>Microascales</taxon>
        <taxon>Microascaceae</taxon>
        <taxon>Scedosporium</taxon>
    </lineage>
</organism>
<dbReference type="InterPro" id="IPR029016">
    <property type="entry name" value="GAF-like_dom_sf"/>
</dbReference>
<evidence type="ECO:0000259" key="14">
    <source>
        <dbReference type="PROSITE" id="PS50109"/>
    </source>
</evidence>
<dbReference type="InterPro" id="IPR011006">
    <property type="entry name" value="CheY-like_superfamily"/>
</dbReference>
<dbReference type="SMART" id="SM00448">
    <property type="entry name" value="REC"/>
    <property type="match status" value="1"/>
</dbReference>
<feature type="modified residue" description="4-aspartylphosphate" evidence="11">
    <location>
        <position position="1262"/>
    </location>
</feature>
<dbReference type="GO" id="GO:0009584">
    <property type="term" value="P:detection of visible light"/>
    <property type="evidence" value="ECO:0007669"/>
    <property type="project" value="InterPro"/>
</dbReference>
<evidence type="ECO:0000256" key="5">
    <source>
        <dbReference type="ARBA" id="ARBA00022741"/>
    </source>
</evidence>
<feature type="region of interest" description="Disordered" evidence="12">
    <location>
        <begin position="1110"/>
        <end position="1136"/>
    </location>
</feature>
<evidence type="ECO:0000313" key="16">
    <source>
        <dbReference type="EMBL" id="KEZ38842.1"/>
    </source>
</evidence>
<accession>A0A084FUT0</accession>
<sequence>MADHTTEAFPRPQFHREASFRQLEQLPARGGADSVPPASPAGDMRMLRRPSRCMSTSSDYFSSDTQDRIFPIASVVRVDSRASLRSLGQNVSDENQPSPSPFQRRFSYASSTSTSQNPPGTLDTTSHNPKSTPISNPATSSLASSSHDVPLGSTPATSWATNSAADTSTGSQSPSAASLPIHIQVPGTTVSSKMIDISKPFSSPTLEGREYDGFPMTNLFDHIVTDSGHAIRTGREKGLLRCEDEPIQAPGAVQAFGVLVAFKEEEEGRLVVRLVSENSERLMGYSPQQLFQLENFLDIFSEDQQESLLAHVEFVRDESTDLTLSGPEIFTIWVKHPGGNSVKFWCAIHMNPTEPDLVICEFERENDPDYPLRPADITPPPEPRNMLFNEYTLEELKESTEVLSKPLRLPQRLRAGRGDSCGLQVFDLMTQIQDQLADATNLKTFLKVLVGVVKELTGYHRVVVYQFDASQNGKVVAELVDPAHTTDLFYGLHFPATDIPKQARELYKISKTRLIYDRDLEAARLVGRTVDDLKVPLDMTYCYLRAMSPIHLKYLANMSVRASMSISLKVFGDLWGLISCHWFGNHGMRNPFPIRKMCRLISNIASRNIERLSYASSLQAQKLINTHLVGRNPSGYIAASSEDLLQLFDADFGVVSILGETQALGKISQSQEALALLEYLRMRKFSDVITSDDIVRDFQDLHYTPGFSVISGLLYVPLSDDGDGFIVLFRRGEAQEVKWGGNPFEKGVGADGAPGLEPRSSFKLWRETVLGRSREWTSDQLELARVLCVVYGKFIQVWRQQEATLQSNRLTKLLLANSAHQVRTPLNAIINYLEIALEGTLDKETRDNLAQSHSASKSLVYVINDLLDLTKAEEGQVLAKEEIFDLHECIRLAIDSFAIDAKRKKLEFFVEEDPSLPRQVYGDKSQLRQAVSNLIANAIQYTDSGFVRVESYVSESRDGRVRIEIAVRDSGVGMCSEEIDGLFHDLEQVNNERTAKKGSGKEDADTKTHKLGLGLAVVGRIVRNMNGQLRVRSTAGQGSCFVLQLPFDTPKEEDDGDGLSGRMVDTINNLTALAIQPGEQKPNDLAPVSRRTPSYVDVGEEMTLVGRDRRPSLPYIKGGPEVTSGNNRKHGEAESGDQLLLSASDDGYSGGFVMPAPPPMDGALQGPEPPWRKAEQTRRKNSDGEVEAAPSRASSHTMSSLGMGATGCSLQVLIAEDDPINIKVLQKRLEKAGHQIYHAVNGEDCAAVYRSGSQGFDVILMDMQMPIMDGMTSTRTIRHWEGKPEYMGLSQLASRNGQIPIFAVSASLVEEERTTYMEAGFDGWIPKPINFERLQMLLSGIADEEARRSCLYAPGHWEGGGWFRPTPGWEEGC</sequence>
<dbReference type="CDD" id="cd00082">
    <property type="entry name" value="HisKA"/>
    <property type="match status" value="1"/>
</dbReference>
<dbReference type="SUPFAM" id="SSF55781">
    <property type="entry name" value="GAF domain-like"/>
    <property type="match status" value="2"/>
</dbReference>
<keyword evidence="4" id="KW-0808">Transferase</keyword>
<evidence type="ECO:0000256" key="2">
    <source>
        <dbReference type="ARBA" id="ARBA00022553"/>
    </source>
</evidence>
<keyword evidence="6 16" id="KW-0418">Kinase</keyword>
<dbReference type="VEuPathDB" id="FungiDB:SAPIO_CDS10889"/>
<keyword evidence="10" id="KW-0675">Receptor</keyword>
<dbReference type="FunFam" id="3.30.450.270:FF:000002">
    <property type="entry name" value="Sensor histidine kinase/response regulator, putative"/>
    <property type="match status" value="1"/>
</dbReference>
<dbReference type="Gene3D" id="3.30.565.10">
    <property type="entry name" value="Histidine kinase-like ATPase, C-terminal domain"/>
    <property type="match status" value="1"/>
</dbReference>
<evidence type="ECO:0000256" key="12">
    <source>
        <dbReference type="SAM" id="MobiDB-lite"/>
    </source>
</evidence>
<dbReference type="GO" id="GO:0000155">
    <property type="term" value="F:phosphorelay sensor kinase activity"/>
    <property type="evidence" value="ECO:0007669"/>
    <property type="project" value="InterPro"/>
</dbReference>
<dbReference type="Gene3D" id="1.10.287.130">
    <property type="match status" value="1"/>
</dbReference>
<evidence type="ECO:0000256" key="1">
    <source>
        <dbReference type="ARBA" id="ARBA00022543"/>
    </source>
</evidence>
<dbReference type="EMBL" id="JOWA01000176">
    <property type="protein sequence ID" value="KEZ38842.1"/>
    <property type="molecule type" value="Genomic_DNA"/>
</dbReference>
<feature type="region of interest" description="Disordered" evidence="12">
    <location>
        <begin position="1155"/>
        <end position="1200"/>
    </location>
</feature>
<keyword evidence="17" id="KW-1185">Reference proteome</keyword>
<feature type="domain" description="Histidine kinase" evidence="14">
    <location>
        <begin position="817"/>
        <end position="1049"/>
    </location>
</feature>
<dbReference type="PROSITE" id="PS50046">
    <property type="entry name" value="PHYTOCHROME_2"/>
    <property type="match status" value="1"/>
</dbReference>
<dbReference type="InterPro" id="IPR013515">
    <property type="entry name" value="Phytochrome_cen-reg"/>
</dbReference>
<evidence type="ECO:0000259" key="15">
    <source>
        <dbReference type="PROSITE" id="PS50110"/>
    </source>
</evidence>
<dbReference type="Proteomes" id="UP000028545">
    <property type="component" value="Unassembled WGS sequence"/>
</dbReference>
<dbReference type="SUPFAM" id="SSF52172">
    <property type="entry name" value="CheY-like"/>
    <property type="match status" value="1"/>
</dbReference>
<dbReference type="SUPFAM" id="SSF55874">
    <property type="entry name" value="ATPase domain of HSP90 chaperone/DNA topoisomerase II/histidine kinase"/>
    <property type="match status" value="1"/>
</dbReference>
<keyword evidence="8" id="KW-0157">Chromophore</keyword>
<dbReference type="Pfam" id="PF00072">
    <property type="entry name" value="Response_reg"/>
    <property type="match status" value="1"/>
</dbReference>
<comment type="caution">
    <text evidence="16">The sequence shown here is derived from an EMBL/GenBank/DDBJ whole genome shotgun (WGS) entry which is preliminary data.</text>
</comment>
<evidence type="ECO:0000256" key="7">
    <source>
        <dbReference type="ARBA" id="ARBA00022840"/>
    </source>
</evidence>
<feature type="region of interest" description="Disordered" evidence="12">
    <location>
        <begin position="22"/>
        <end position="62"/>
    </location>
</feature>
<evidence type="ECO:0000256" key="8">
    <source>
        <dbReference type="ARBA" id="ARBA00022991"/>
    </source>
</evidence>
<feature type="compositionally biased region" description="Polar residues" evidence="12">
    <location>
        <begin position="154"/>
        <end position="176"/>
    </location>
</feature>
<evidence type="ECO:0000256" key="10">
    <source>
        <dbReference type="ARBA" id="ARBA00023170"/>
    </source>
</evidence>
<dbReference type="Gene3D" id="3.30.450.20">
    <property type="entry name" value="PAS domain"/>
    <property type="match status" value="2"/>
</dbReference>
<feature type="compositionally biased region" description="Polar residues" evidence="12">
    <location>
        <begin position="87"/>
        <end position="97"/>
    </location>
</feature>
<gene>
    <name evidence="16" type="ORF">SAPIO_CDS10889</name>
</gene>
<dbReference type="Pfam" id="PF00360">
    <property type="entry name" value="PHY"/>
    <property type="match status" value="1"/>
</dbReference>
<evidence type="ECO:0000313" key="17">
    <source>
        <dbReference type="Proteomes" id="UP000028545"/>
    </source>
</evidence>
<dbReference type="SMART" id="SM00388">
    <property type="entry name" value="HisKA"/>
    <property type="match status" value="1"/>
</dbReference>
<evidence type="ECO:0000256" key="6">
    <source>
        <dbReference type="ARBA" id="ARBA00022777"/>
    </source>
</evidence>
<dbReference type="GO" id="GO:0006355">
    <property type="term" value="P:regulation of DNA-templated transcription"/>
    <property type="evidence" value="ECO:0007669"/>
    <property type="project" value="InterPro"/>
</dbReference>
<dbReference type="InterPro" id="IPR003594">
    <property type="entry name" value="HATPase_dom"/>
</dbReference>
<dbReference type="PROSITE" id="PS50110">
    <property type="entry name" value="RESPONSE_REGULATORY"/>
    <property type="match status" value="1"/>
</dbReference>
<protein>
    <submittedName>
        <fullName evidence="16">Putative phytochrome-like histidine kinase</fullName>
    </submittedName>
</protein>
<dbReference type="KEGG" id="sapo:SAPIO_CDS10889"/>
<feature type="compositionally biased region" description="Polar residues" evidence="12">
    <location>
        <begin position="108"/>
        <end position="134"/>
    </location>
</feature>
<dbReference type="Pfam" id="PF01590">
    <property type="entry name" value="GAF"/>
    <property type="match status" value="1"/>
</dbReference>
<evidence type="ECO:0000259" key="13">
    <source>
        <dbReference type="PROSITE" id="PS50046"/>
    </source>
</evidence>
<keyword evidence="1" id="KW-0600">Photoreceptor protein</keyword>
<dbReference type="InterPro" id="IPR003661">
    <property type="entry name" value="HisK_dim/P_dom"/>
</dbReference>
<reference evidence="16 17" key="1">
    <citation type="journal article" date="2014" name="Genome Announc.">
        <title>Draft genome sequence of the pathogenic fungus Scedosporium apiospermum.</title>
        <authorList>
            <person name="Vandeputte P."/>
            <person name="Ghamrawi S."/>
            <person name="Rechenmann M."/>
            <person name="Iltis A."/>
            <person name="Giraud S."/>
            <person name="Fleury M."/>
            <person name="Thornton C."/>
            <person name="Delhaes L."/>
            <person name="Meyer W."/>
            <person name="Papon N."/>
            <person name="Bouchara J.P."/>
        </authorList>
    </citation>
    <scope>NUCLEOTIDE SEQUENCE [LARGE SCALE GENOMIC DNA]</scope>
    <source>
        <strain evidence="16 17">IHEM 14462</strain>
    </source>
</reference>
<dbReference type="GO" id="GO:0009881">
    <property type="term" value="F:photoreceptor activity"/>
    <property type="evidence" value="ECO:0007669"/>
    <property type="project" value="UniProtKB-KW"/>
</dbReference>
<feature type="domain" description="Response regulatory" evidence="15">
    <location>
        <begin position="1211"/>
        <end position="1342"/>
    </location>
</feature>
<proteinExistence type="predicted"/>
<dbReference type="Gene3D" id="3.30.450.40">
    <property type="match status" value="1"/>
</dbReference>
<dbReference type="InterPro" id="IPR001294">
    <property type="entry name" value="Phytochrome"/>
</dbReference>
<name>A0A084FUT0_PSEDA</name>
<dbReference type="InterPro" id="IPR013654">
    <property type="entry name" value="PAS_2"/>
</dbReference>
<dbReference type="InterPro" id="IPR005467">
    <property type="entry name" value="His_kinase_dom"/>
</dbReference>
<dbReference type="InterPro" id="IPR036890">
    <property type="entry name" value="HATPase_C_sf"/>
</dbReference>
<dbReference type="InterPro" id="IPR016132">
    <property type="entry name" value="Phyto_chromo_attachment"/>
</dbReference>
<dbReference type="PROSITE" id="PS50109">
    <property type="entry name" value="HIS_KIN"/>
    <property type="match status" value="1"/>
</dbReference>
<dbReference type="InterPro" id="IPR043150">
    <property type="entry name" value="Phytochrome_PHY_sf"/>
</dbReference>
<keyword evidence="7" id="KW-0067">ATP-binding</keyword>
<dbReference type="GO" id="GO:0005524">
    <property type="term" value="F:ATP binding"/>
    <property type="evidence" value="ECO:0007669"/>
    <property type="project" value="UniProtKB-KW"/>
</dbReference>
<feature type="region of interest" description="Disordered" evidence="12">
    <location>
        <begin position="87"/>
        <end position="179"/>
    </location>
</feature>